<keyword evidence="2" id="KW-1185">Reference proteome</keyword>
<proteinExistence type="predicted"/>
<name>A0ABD1Y3A6_9MARC</name>
<dbReference type="AlphaFoldDB" id="A0ABD1Y3A6"/>
<accession>A0ABD1Y3A6</accession>
<evidence type="ECO:0000313" key="1">
    <source>
        <dbReference type="EMBL" id="KAL2620889.1"/>
    </source>
</evidence>
<gene>
    <name evidence="1" type="ORF">R1flu_001094</name>
</gene>
<reference evidence="1 2" key="1">
    <citation type="submission" date="2024-09" db="EMBL/GenBank/DDBJ databases">
        <title>Chromosome-scale assembly of Riccia fluitans.</title>
        <authorList>
            <person name="Paukszto L."/>
            <person name="Sawicki J."/>
            <person name="Karawczyk K."/>
            <person name="Piernik-Szablinska J."/>
            <person name="Szczecinska M."/>
            <person name="Mazdziarz M."/>
        </authorList>
    </citation>
    <scope>NUCLEOTIDE SEQUENCE [LARGE SCALE GENOMIC DNA]</scope>
    <source>
        <strain evidence="1">Rf_01</strain>
        <tissue evidence="1">Aerial parts of the thallus</tissue>
    </source>
</reference>
<dbReference type="EMBL" id="JBHFFA010000006">
    <property type="protein sequence ID" value="KAL2620889.1"/>
    <property type="molecule type" value="Genomic_DNA"/>
</dbReference>
<organism evidence="1 2">
    <name type="scientific">Riccia fluitans</name>
    <dbReference type="NCBI Taxonomy" id="41844"/>
    <lineage>
        <taxon>Eukaryota</taxon>
        <taxon>Viridiplantae</taxon>
        <taxon>Streptophyta</taxon>
        <taxon>Embryophyta</taxon>
        <taxon>Marchantiophyta</taxon>
        <taxon>Marchantiopsida</taxon>
        <taxon>Marchantiidae</taxon>
        <taxon>Marchantiales</taxon>
        <taxon>Ricciaceae</taxon>
        <taxon>Riccia</taxon>
    </lineage>
</organism>
<dbReference type="Proteomes" id="UP001605036">
    <property type="component" value="Unassembled WGS sequence"/>
</dbReference>
<comment type="caution">
    <text evidence="1">The sequence shown here is derived from an EMBL/GenBank/DDBJ whole genome shotgun (WGS) entry which is preliminary data.</text>
</comment>
<sequence length="133" mass="14211">MEFTNPPTPPIAEELEVQGGCHCLSGLQVGTTAKGDAITRKQDYRGTIPPNGADNQRDKYRNTTSSNVLCMLPQGGELSMEQEGDRYTLHSRISRRGEAMMVPEVAVVGVRARSSDGSRFVAIGAGCSVAPNS</sequence>
<protein>
    <submittedName>
        <fullName evidence="1">Uncharacterized protein</fullName>
    </submittedName>
</protein>
<evidence type="ECO:0000313" key="2">
    <source>
        <dbReference type="Proteomes" id="UP001605036"/>
    </source>
</evidence>